<evidence type="ECO:0000313" key="20">
    <source>
        <dbReference type="EMBL" id="KZL49536.1"/>
    </source>
</evidence>
<dbReference type="PANTHER" id="PTHR43295:SF9">
    <property type="entry name" value="BIOSYNTHETIC ARGININE DECARBOXYLASE"/>
    <property type="match status" value="1"/>
</dbReference>
<feature type="active site" description="Proton donor" evidence="15">
    <location>
        <position position="539"/>
    </location>
</feature>
<dbReference type="GO" id="GO:0033388">
    <property type="term" value="P:putrescine biosynthetic process from arginine"/>
    <property type="evidence" value="ECO:0007669"/>
    <property type="project" value="UniProtKB-ARBA"/>
</dbReference>
<dbReference type="FunFam" id="1.20.58.930:FF:000002">
    <property type="entry name" value="Biosynthetic arginine decarboxylase"/>
    <property type="match status" value="1"/>
</dbReference>
<evidence type="ECO:0000313" key="21">
    <source>
        <dbReference type="Proteomes" id="UP000076555"/>
    </source>
</evidence>
<evidence type="ECO:0000256" key="11">
    <source>
        <dbReference type="ARBA" id="ARBA00023239"/>
    </source>
</evidence>
<protein>
    <recommendedName>
        <fullName evidence="13">Biosynthetic arginine decarboxylase</fullName>
        <shortName evidence="13">ADC</shortName>
        <ecNumber evidence="13">4.1.1.19</ecNumber>
    </recommendedName>
</protein>
<dbReference type="Pfam" id="PF17810">
    <property type="entry name" value="Arg_decarb_HB"/>
    <property type="match status" value="1"/>
</dbReference>
<dbReference type="InterPro" id="IPR000183">
    <property type="entry name" value="Orn/DAP/Arg_de-COase"/>
</dbReference>
<feature type="region of interest" description="Disordered" evidence="16">
    <location>
        <begin position="1"/>
        <end position="33"/>
    </location>
</feature>
<evidence type="ECO:0000256" key="6">
    <source>
        <dbReference type="ARBA" id="ARBA00022793"/>
    </source>
</evidence>
<dbReference type="OrthoDB" id="9802658at2"/>
<keyword evidence="11 13" id="KW-0456">Lyase</keyword>
<dbReference type="Gene3D" id="1.20.58.930">
    <property type="match status" value="1"/>
</dbReference>
<dbReference type="CDD" id="cd06830">
    <property type="entry name" value="PLPDE_III_ADC"/>
    <property type="match status" value="1"/>
</dbReference>
<feature type="modified residue" description="N6-(pyridoxal phosphate)lysine" evidence="13 14">
    <location>
        <position position="141"/>
    </location>
</feature>
<dbReference type="EMBL" id="LWAJ01000161">
    <property type="protein sequence ID" value="KZL49536.1"/>
    <property type="molecule type" value="Genomic_DNA"/>
</dbReference>
<feature type="domain" description="Orn/DAP/Arg decarboxylase 2 N-terminal" evidence="17">
    <location>
        <begin position="133"/>
        <end position="382"/>
    </location>
</feature>
<evidence type="ECO:0000256" key="5">
    <source>
        <dbReference type="ARBA" id="ARBA00022723"/>
    </source>
</evidence>
<dbReference type="GO" id="GO:0046872">
    <property type="term" value="F:metal ion binding"/>
    <property type="evidence" value="ECO:0007669"/>
    <property type="project" value="UniProtKB-KW"/>
</dbReference>
<dbReference type="Pfam" id="PF02784">
    <property type="entry name" value="Orn_Arg_deC_N"/>
    <property type="match status" value="1"/>
</dbReference>
<comment type="pathway">
    <text evidence="13">Amine and polyamine biosynthesis; agmatine biosynthesis; agmatine from L-arginine: step 1/1.</text>
</comment>
<sequence length="671" mass="75806">MGAESIATSEEVVMPSNGHKSELKNHKPKKLLPPSNITGGLPGSWKIEQSEALYRIEGWGEPYFSINAAGHITVSPKGDRGGSLDLFELVNALKQRNLGLPMLIRFSDILEDRIERLNACFNKAIARYNYPGVYRGVFPVKCNQERHLIEDLVKFGKPHQFGLEAGSKPELMIALALLDTPGALLICNGYKDREYIETAMLAQRLGQTSIIVIEQIEEVDLVIAAHCQLGIKPILGVRAKLSTQGMGRWGTSTGDRAKFGLTIPEIMGAVNKLREANLLDCLQLMHFHIGSQISAINVIKDAIQEASRIYVELAMLGADMKYLDVGGGLGVDYDGSQTNFYASKNYNMQNYANDIVAELKDTCAERQIPVPTLISESGRAIASHQSVLIFDVLSTSDVPLELPEPPEEEESPVIKYLWETYQSINQDNYQEFYHDAAQFKEEAISRFNLGILRLQERAKAERLYWACCQKILNITRQQEYVPDELEDLEKIMASIYYINLSVFQSAPDCWAIDQLFPIMPIHRLDEEPIRRGILADLTCDSDGKIDRFIDLRDVKSVLELHTFKPEEPYYLGMFLNGAYQEIMGNLHNLFGDTNAVHIQLTPKGYQIQHIVKGDTMSEVVSYVQYDCEDMVESIRQRCEKALEEKHITLAESQRLLQTYEQSLTRYTYLNS</sequence>
<evidence type="ECO:0000256" key="1">
    <source>
        <dbReference type="ARBA" id="ARBA00001933"/>
    </source>
</evidence>
<dbReference type="InterPro" id="IPR041128">
    <property type="entry name" value="Arg_decarbox_C"/>
</dbReference>
<gene>
    <name evidence="13" type="primary">speA</name>
    <name evidence="20" type="ORF">A2T98_12220</name>
</gene>
<dbReference type="PANTHER" id="PTHR43295">
    <property type="entry name" value="ARGININE DECARBOXYLASE"/>
    <property type="match status" value="1"/>
</dbReference>
<evidence type="ECO:0000256" key="12">
    <source>
        <dbReference type="ARBA" id="ARBA00049309"/>
    </source>
</evidence>
<dbReference type="InterPro" id="IPR029066">
    <property type="entry name" value="PLP-binding_barrel"/>
</dbReference>
<dbReference type="PIRSF" id="PIRSF001336">
    <property type="entry name" value="Arg_decrbxlase"/>
    <property type="match status" value="1"/>
</dbReference>
<keyword evidence="9 13" id="KW-0745">Spermidine biosynthesis</keyword>
<dbReference type="InterPro" id="IPR002985">
    <property type="entry name" value="Arg_decrbxlase"/>
</dbReference>
<dbReference type="InterPro" id="IPR040634">
    <property type="entry name" value="Arg_decarb_HB"/>
</dbReference>
<dbReference type="EC" id="4.1.1.19" evidence="13"/>
<evidence type="ECO:0000256" key="10">
    <source>
        <dbReference type="ARBA" id="ARBA00023115"/>
    </source>
</evidence>
<comment type="catalytic activity">
    <reaction evidence="12 13">
        <text>L-arginine + H(+) = agmatine + CO2</text>
        <dbReference type="Rhea" id="RHEA:17641"/>
        <dbReference type="ChEBI" id="CHEBI:15378"/>
        <dbReference type="ChEBI" id="CHEBI:16526"/>
        <dbReference type="ChEBI" id="CHEBI:32682"/>
        <dbReference type="ChEBI" id="CHEBI:58145"/>
        <dbReference type="EC" id="4.1.1.19"/>
    </reaction>
</comment>
<dbReference type="RefSeq" id="WP_063873005.1">
    <property type="nucleotide sequence ID" value="NZ_CAWMRI010000161.1"/>
</dbReference>
<dbReference type="PRINTS" id="PR01179">
    <property type="entry name" value="ODADCRBXLASE"/>
</dbReference>
<dbReference type="GO" id="GO:0006527">
    <property type="term" value="P:L-arginine catabolic process"/>
    <property type="evidence" value="ECO:0007669"/>
    <property type="project" value="InterPro"/>
</dbReference>
<dbReference type="HAMAP" id="MF_01417">
    <property type="entry name" value="SpeA"/>
    <property type="match status" value="1"/>
</dbReference>
<dbReference type="Pfam" id="PF17944">
    <property type="entry name" value="Arg_decarbox_C"/>
    <property type="match status" value="1"/>
</dbReference>
<evidence type="ECO:0000256" key="7">
    <source>
        <dbReference type="ARBA" id="ARBA00022842"/>
    </source>
</evidence>
<dbReference type="InterPro" id="IPR022653">
    <property type="entry name" value="De-COase2_pyr-phos_BS"/>
</dbReference>
<keyword evidence="6 13" id="KW-0210">Decarboxylase</keyword>
<dbReference type="UniPathway" id="UPA00186">
    <property type="reaction ID" value="UER00284"/>
</dbReference>
<organism evidence="20 21">
    <name type="scientific">Nodularia spumigena CENA596</name>
    <dbReference type="NCBI Taxonomy" id="1819295"/>
    <lineage>
        <taxon>Bacteria</taxon>
        <taxon>Bacillati</taxon>
        <taxon>Cyanobacteriota</taxon>
        <taxon>Cyanophyceae</taxon>
        <taxon>Nostocales</taxon>
        <taxon>Nodulariaceae</taxon>
        <taxon>Nodularia</taxon>
    </lineage>
</organism>
<evidence type="ECO:0000256" key="9">
    <source>
        <dbReference type="ARBA" id="ARBA00023066"/>
    </source>
</evidence>
<comment type="function">
    <text evidence="3 13">Catalyzes the biosynthesis of agmatine from arginine.</text>
</comment>
<dbReference type="InterPro" id="IPR022657">
    <property type="entry name" value="De-COase2_CS"/>
</dbReference>
<keyword evidence="5 13" id="KW-0479">Metal-binding</keyword>
<dbReference type="NCBIfam" id="NF003763">
    <property type="entry name" value="PRK05354.1"/>
    <property type="match status" value="1"/>
</dbReference>
<dbReference type="NCBIfam" id="TIGR01273">
    <property type="entry name" value="speA"/>
    <property type="match status" value="1"/>
</dbReference>
<dbReference type="Gene3D" id="3.20.20.10">
    <property type="entry name" value="Alanine racemase"/>
    <property type="match status" value="1"/>
</dbReference>
<evidence type="ECO:0000256" key="2">
    <source>
        <dbReference type="ARBA" id="ARBA00001946"/>
    </source>
</evidence>
<dbReference type="Gene3D" id="1.10.287.3440">
    <property type="match status" value="1"/>
</dbReference>
<evidence type="ECO:0000256" key="13">
    <source>
        <dbReference type="HAMAP-Rule" id="MF_01417"/>
    </source>
</evidence>
<keyword evidence="7 13" id="KW-0460">Magnesium</keyword>
<dbReference type="GO" id="GO:0008295">
    <property type="term" value="P:spermidine biosynthetic process"/>
    <property type="evidence" value="ECO:0007669"/>
    <property type="project" value="UniProtKB-UniRule"/>
</dbReference>
<dbReference type="PROSITE" id="PS00878">
    <property type="entry name" value="ODR_DC_2_1"/>
    <property type="match status" value="1"/>
</dbReference>
<dbReference type="SUPFAM" id="SSF51419">
    <property type="entry name" value="PLP-binding barrel"/>
    <property type="match status" value="1"/>
</dbReference>
<dbReference type="Proteomes" id="UP000076555">
    <property type="component" value="Unassembled WGS sequence"/>
</dbReference>
<evidence type="ECO:0000259" key="18">
    <source>
        <dbReference type="Pfam" id="PF17810"/>
    </source>
</evidence>
<evidence type="ECO:0000256" key="4">
    <source>
        <dbReference type="ARBA" id="ARBA00008357"/>
    </source>
</evidence>
<evidence type="ECO:0000256" key="14">
    <source>
        <dbReference type="PIRSR" id="PIRSR001336-50"/>
    </source>
</evidence>
<dbReference type="FunFam" id="3.20.20.10:FF:000001">
    <property type="entry name" value="Biosynthetic arginine decarboxylase"/>
    <property type="match status" value="1"/>
</dbReference>
<comment type="similarity">
    <text evidence="4 13">Belongs to the Orn/Lys/Arg decarboxylase class-II family. SpeA subfamily.</text>
</comment>
<reference evidence="20 21" key="1">
    <citation type="submission" date="2016-04" db="EMBL/GenBank/DDBJ databases">
        <title>Draft Genome Assembly of the Bloom-forming Cyanobacterium Nodularia spumigena Strain CENA596 in Shrimp Production Ponds.</title>
        <authorList>
            <person name="Popin R.V."/>
            <person name="Rigonato J."/>
            <person name="Abreu V.A."/>
            <person name="Andreote A.P."/>
            <person name="Silveira S.B."/>
            <person name="Odebrecht C."/>
            <person name="Fiore M.F."/>
        </authorList>
    </citation>
    <scope>NUCLEOTIDE SEQUENCE [LARGE SCALE GENOMIC DNA]</scope>
    <source>
        <strain evidence="20 21">CENA596</strain>
    </source>
</reference>
<proteinExistence type="inferred from homology"/>
<feature type="domain" description="Arginine decarboxylase helical bundle" evidence="18">
    <location>
        <begin position="407"/>
        <end position="489"/>
    </location>
</feature>
<dbReference type="InterPro" id="IPR022644">
    <property type="entry name" value="De-COase2_N"/>
</dbReference>
<feature type="binding site" evidence="13">
    <location>
        <begin position="323"/>
        <end position="333"/>
    </location>
    <ligand>
        <name>substrate</name>
    </ligand>
</feature>
<dbReference type="Gene3D" id="2.40.37.10">
    <property type="entry name" value="Lyase, Ornithine Decarboxylase, Chain A, domain 1"/>
    <property type="match status" value="1"/>
</dbReference>
<evidence type="ECO:0000259" key="17">
    <source>
        <dbReference type="Pfam" id="PF02784"/>
    </source>
</evidence>
<evidence type="ECO:0000256" key="3">
    <source>
        <dbReference type="ARBA" id="ARBA00002257"/>
    </source>
</evidence>
<feature type="domain" description="Arginine decarboxylase C-terminal helical" evidence="19">
    <location>
        <begin position="616"/>
        <end position="669"/>
    </location>
</feature>
<dbReference type="AlphaFoldDB" id="A0A166JCP1"/>
<comment type="caution">
    <text evidence="20">The sequence shown here is derived from an EMBL/GenBank/DDBJ whole genome shotgun (WGS) entry which is preliminary data.</text>
</comment>
<comment type="cofactor">
    <cofactor evidence="1 13 14">
        <name>pyridoxal 5'-phosphate</name>
        <dbReference type="ChEBI" id="CHEBI:597326"/>
    </cofactor>
</comment>
<keyword evidence="10 13" id="KW-0620">Polyamine biosynthesis</keyword>
<accession>A0A166JCP1</accession>
<evidence type="ECO:0000259" key="19">
    <source>
        <dbReference type="Pfam" id="PF17944"/>
    </source>
</evidence>
<evidence type="ECO:0000256" key="15">
    <source>
        <dbReference type="PIRSR" id="PIRSR600183-50"/>
    </source>
</evidence>
<comment type="cofactor">
    <cofactor evidence="2 13">
        <name>Mg(2+)</name>
        <dbReference type="ChEBI" id="CHEBI:18420"/>
    </cofactor>
</comment>
<dbReference type="GO" id="GO:0008792">
    <property type="term" value="F:arginine decarboxylase activity"/>
    <property type="evidence" value="ECO:0007669"/>
    <property type="project" value="UniProtKB-UniRule"/>
</dbReference>
<evidence type="ECO:0000256" key="8">
    <source>
        <dbReference type="ARBA" id="ARBA00022898"/>
    </source>
</evidence>
<name>A0A166JCP1_NODSP</name>
<keyword evidence="8 13" id="KW-0663">Pyridoxal phosphate</keyword>
<dbReference type="SUPFAM" id="SSF50621">
    <property type="entry name" value="Alanine racemase C-terminal domain-like"/>
    <property type="match status" value="1"/>
</dbReference>
<dbReference type="PROSITE" id="PS00879">
    <property type="entry name" value="ODR_DC_2_2"/>
    <property type="match status" value="1"/>
</dbReference>
<dbReference type="PRINTS" id="PR01180">
    <property type="entry name" value="ARGDCRBXLASE"/>
</dbReference>
<evidence type="ECO:0000256" key="16">
    <source>
        <dbReference type="SAM" id="MobiDB-lite"/>
    </source>
</evidence>
<dbReference type="InterPro" id="IPR009006">
    <property type="entry name" value="Ala_racemase/Decarboxylase_C"/>
</dbReference>